<dbReference type="InterPro" id="IPR050557">
    <property type="entry name" value="RTX_toxin/Mannuronan_C5-epim"/>
</dbReference>
<keyword evidence="3" id="KW-0964">Secreted</keyword>
<dbReference type="Proteomes" id="UP000549457">
    <property type="component" value="Unassembled WGS sequence"/>
</dbReference>
<comment type="caution">
    <text evidence="8">The sequence shown here is derived from an EMBL/GenBank/DDBJ whole genome shotgun (WGS) entry which is preliminary data.</text>
</comment>
<dbReference type="PROSITE" id="PS00330">
    <property type="entry name" value="HEMOLYSIN_CALCIUM"/>
    <property type="match status" value="7"/>
</dbReference>
<dbReference type="InterPro" id="IPR001343">
    <property type="entry name" value="Hemolysn_Ca-bd"/>
</dbReference>
<dbReference type="GO" id="GO:0016020">
    <property type="term" value="C:membrane"/>
    <property type="evidence" value="ECO:0007669"/>
    <property type="project" value="UniProtKB-SubCell"/>
</dbReference>
<dbReference type="AlphaFoldDB" id="A0A840SGX8"/>
<dbReference type="GO" id="GO:0005576">
    <property type="term" value="C:extracellular region"/>
    <property type="evidence" value="ECO:0007669"/>
    <property type="project" value="UniProtKB-SubCell"/>
</dbReference>
<gene>
    <name evidence="8" type="ORF">HNP73_001048</name>
</gene>
<proteinExistence type="predicted"/>
<evidence type="ECO:0000256" key="3">
    <source>
        <dbReference type="ARBA" id="ARBA00022525"/>
    </source>
</evidence>
<dbReference type="EMBL" id="JACHFM010000001">
    <property type="protein sequence ID" value="MBB5221127.1"/>
    <property type="molecule type" value="Genomic_DNA"/>
</dbReference>
<dbReference type="PANTHER" id="PTHR38340:SF1">
    <property type="entry name" value="S-LAYER PROTEIN"/>
    <property type="match status" value="1"/>
</dbReference>
<evidence type="ECO:0000313" key="8">
    <source>
        <dbReference type="EMBL" id="MBB5221127.1"/>
    </source>
</evidence>
<protein>
    <submittedName>
        <fullName evidence="8">Ca2+-binding RTX toxin-like protein</fullName>
    </submittedName>
</protein>
<reference evidence="8 9" key="1">
    <citation type="submission" date="2020-08" db="EMBL/GenBank/DDBJ databases">
        <title>Genomic Encyclopedia of Type Strains, Phase IV (KMG-IV): sequencing the most valuable type-strain genomes for metagenomic binning, comparative biology and taxonomic classification.</title>
        <authorList>
            <person name="Goeker M."/>
        </authorList>
    </citation>
    <scope>NUCLEOTIDE SEQUENCE [LARGE SCALE GENOMIC DNA]</scope>
    <source>
        <strain evidence="8 9">DSM 101730</strain>
    </source>
</reference>
<evidence type="ECO:0000256" key="7">
    <source>
        <dbReference type="ARBA" id="ARBA00023136"/>
    </source>
</evidence>
<dbReference type="InterPro" id="IPR003995">
    <property type="entry name" value="RTX_toxin_determinant-A"/>
</dbReference>
<evidence type="ECO:0000256" key="2">
    <source>
        <dbReference type="ARBA" id="ARBA00004613"/>
    </source>
</evidence>
<sequence length="620" mass="64931">MANYEGSDAAERVRGTYVEDDIYLYGGNDVADGSFGTDWIYGGTGNDRLFGGYQDDFLYGEEGNDRLRGDSGGDVLNGGAGRDTIDGGSGDDRISVYGPIELRGDRVYGGTGIDTLVLDLSDAARFRFSARDSIEVSSFGGMTFRDIERYEISGGIRADAMTGWLHDDSLSGNGGNDRLVGYFGDDSLDGGEGNDVLLGGGGHDFVWASDGNDVARGGFGDDGLNGNAGNDRLYGENGHDNIDGGTGRDLLVGGAGNDTLESDDYLDAGTERDSLNGGSGADLVRIGVRDVANGQAGLDRLDAYFAESTSNESFVLRQASQSFANGARVSGFEALNYEGGSGRDAITSGRFADYLNGGGGNDRLNGGAGNDNIDGDTGNDVLIGGLGSDVLSHESGNDRLLGQAGNDTFEIDWDESSELPYRVVVNGGVGRDTVNFISVTLGAVVDLTQQSRNDGLAYGKTLAGIEVLQGTSLDDNFAGTARADAFFGNSGDDLLTGRLGNDRLMGGAGSDILTGGGGRDSFDFTDYDSGWMADTITDFTRGQDRLAFELSDLGWRSQAGVRLQSGIDPDPVGGAANLLFDRSTGRLWLDADGVNDTYGPELLITLHGVRALAESDFLFV</sequence>
<evidence type="ECO:0000313" key="9">
    <source>
        <dbReference type="Proteomes" id="UP000549457"/>
    </source>
</evidence>
<dbReference type="SUPFAM" id="SSF51120">
    <property type="entry name" value="beta-Roll"/>
    <property type="match status" value="4"/>
</dbReference>
<dbReference type="Gene3D" id="2.150.10.10">
    <property type="entry name" value="Serralysin-like metalloprotease, C-terminal"/>
    <property type="match status" value="4"/>
</dbReference>
<keyword evidence="6" id="KW-0843">Virulence</keyword>
<dbReference type="GO" id="GO:0090729">
    <property type="term" value="F:toxin activity"/>
    <property type="evidence" value="ECO:0007669"/>
    <property type="project" value="UniProtKB-KW"/>
</dbReference>
<keyword evidence="7" id="KW-0472">Membrane</keyword>
<dbReference type="InterPro" id="IPR011049">
    <property type="entry name" value="Serralysin-like_metalloprot_C"/>
</dbReference>
<evidence type="ECO:0000256" key="4">
    <source>
        <dbReference type="ARBA" id="ARBA00022656"/>
    </source>
</evidence>
<dbReference type="PRINTS" id="PR01488">
    <property type="entry name" value="RTXTOXINA"/>
</dbReference>
<dbReference type="PRINTS" id="PR00313">
    <property type="entry name" value="CABNDNGRPT"/>
</dbReference>
<evidence type="ECO:0000256" key="6">
    <source>
        <dbReference type="ARBA" id="ARBA00023026"/>
    </source>
</evidence>
<accession>A0A840SGX8</accession>
<dbReference type="InterPro" id="IPR018511">
    <property type="entry name" value="Hemolysin-typ_Ca-bd_CS"/>
</dbReference>
<dbReference type="Pfam" id="PF00353">
    <property type="entry name" value="HemolysinCabind"/>
    <property type="match status" value="7"/>
</dbReference>
<dbReference type="GO" id="GO:0005509">
    <property type="term" value="F:calcium ion binding"/>
    <property type="evidence" value="ECO:0007669"/>
    <property type="project" value="InterPro"/>
</dbReference>
<dbReference type="PANTHER" id="PTHR38340">
    <property type="entry name" value="S-LAYER PROTEIN"/>
    <property type="match status" value="1"/>
</dbReference>
<name>A0A840SGX8_9RHOB</name>
<evidence type="ECO:0000256" key="5">
    <source>
        <dbReference type="ARBA" id="ARBA00022737"/>
    </source>
</evidence>
<keyword evidence="9" id="KW-1185">Reference proteome</keyword>
<keyword evidence="5" id="KW-0677">Repeat</keyword>
<comment type="subcellular location">
    <subcellularLocation>
        <location evidence="1">Membrane</location>
    </subcellularLocation>
    <subcellularLocation>
        <location evidence="2">Secreted</location>
    </subcellularLocation>
</comment>
<dbReference type="RefSeq" id="WP_184147529.1">
    <property type="nucleotide sequence ID" value="NZ_JACHFM010000001.1"/>
</dbReference>
<organism evidence="8 9">
    <name type="scientific">Amaricoccus macauensis</name>
    <dbReference type="NCBI Taxonomy" id="57001"/>
    <lineage>
        <taxon>Bacteria</taxon>
        <taxon>Pseudomonadati</taxon>
        <taxon>Pseudomonadota</taxon>
        <taxon>Alphaproteobacteria</taxon>
        <taxon>Rhodobacterales</taxon>
        <taxon>Paracoccaceae</taxon>
        <taxon>Amaricoccus</taxon>
    </lineage>
</organism>
<keyword evidence="4" id="KW-0800">Toxin</keyword>
<evidence type="ECO:0000256" key="1">
    <source>
        <dbReference type="ARBA" id="ARBA00004370"/>
    </source>
</evidence>